<accession>A0A4R8ZXB2</accession>
<name>A0A4R8ZXB2_9MICO</name>
<evidence type="ECO:0000313" key="4">
    <source>
        <dbReference type="Proteomes" id="UP000297447"/>
    </source>
</evidence>
<sequence length="430" mass="43751">MTEPMATGPATTGPATTEPTTTEPTQPTMSPAAESFVAPSLVTGTGTSGSITVPVTPGVSGEVRLSFSGLAPGVQVANPADPASPITGSISGIDQQSFLVTLPASLVLSRFEIELSNPAADVDLLVFRADGVGGLVGTPVEAGPTASEAQEVFVLPSVNEFRVAVRSFGPATDFVLRTFGSTVTSSAGLQVIDPAVLPAEAGVPTSFTYSWSGLAPNAAYVAAIGYAFDAGVTQYTTVRIDTTEDVAPATPINLGAPVISGQAEVGRALRVGTGEWDTTDLEFSYQWQSDGVDIAGATRARHRVTDADLGTALSAVVTAQSAEGAVAQASAAPVVVKYTSATSVWLSRSTVPAGHEVTIGVKVKSAGPVSGTVEVRVGDARYDVTLNARGYGQLTLTDLARGGYRVGANYAGSDLVAGSTSGVERLRVTR</sequence>
<dbReference type="Proteomes" id="UP000297447">
    <property type="component" value="Unassembled WGS sequence"/>
</dbReference>
<dbReference type="EMBL" id="SOHE01000056">
    <property type="protein sequence ID" value="TFD48287.1"/>
    <property type="molecule type" value="Genomic_DNA"/>
</dbReference>
<dbReference type="Gene3D" id="2.60.40.10">
    <property type="entry name" value="Immunoglobulins"/>
    <property type="match status" value="1"/>
</dbReference>
<feature type="region of interest" description="Disordered" evidence="1">
    <location>
        <begin position="1"/>
        <end position="31"/>
    </location>
</feature>
<dbReference type="Gene3D" id="2.60.40.2700">
    <property type="match status" value="1"/>
</dbReference>
<proteinExistence type="predicted"/>
<comment type="caution">
    <text evidence="3">The sequence shown here is derived from an EMBL/GenBank/DDBJ whole genome shotgun (WGS) entry which is preliminary data.</text>
</comment>
<gene>
    <name evidence="3" type="ORF">E3T55_13475</name>
</gene>
<dbReference type="OrthoDB" id="9762066at2"/>
<evidence type="ECO:0000313" key="3">
    <source>
        <dbReference type="EMBL" id="TFD48287.1"/>
    </source>
</evidence>
<evidence type="ECO:0000259" key="2">
    <source>
        <dbReference type="Pfam" id="PF16640"/>
    </source>
</evidence>
<feature type="domain" description="Bacterial Ig-like" evidence="2">
    <location>
        <begin position="347"/>
        <end position="428"/>
    </location>
</feature>
<evidence type="ECO:0000256" key="1">
    <source>
        <dbReference type="SAM" id="MobiDB-lite"/>
    </source>
</evidence>
<protein>
    <submittedName>
        <fullName evidence="3">Ig-like domain repeat protein</fullName>
    </submittedName>
</protein>
<feature type="compositionally biased region" description="Low complexity" evidence="1">
    <location>
        <begin position="1"/>
        <end position="29"/>
    </location>
</feature>
<organism evidence="3 4">
    <name type="scientific">Cryobacterium frigoriphilum</name>
    <dbReference type="NCBI Taxonomy" id="1259150"/>
    <lineage>
        <taxon>Bacteria</taxon>
        <taxon>Bacillati</taxon>
        <taxon>Actinomycetota</taxon>
        <taxon>Actinomycetes</taxon>
        <taxon>Micrococcales</taxon>
        <taxon>Microbacteriaceae</taxon>
        <taxon>Cryobacterium</taxon>
    </lineage>
</organism>
<dbReference type="GO" id="GO:0005975">
    <property type="term" value="P:carbohydrate metabolic process"/>
    <property type="evidence" value="ECO:0007669"/>
    <property type="project" value="UniProtKB-ARBA"/>
</dbReference>
<dbReference type="AlphaFoldDB" id="A0A4R8ZXB2"/>
<reference evidence="3 4" key="1">
    <citation type="submission" date="2019-03" db="EMBL/GenBank/DDBJ databases">
        <title>Genomics of glacier-inhabiting Cryobacterium strains.</title>
        <authorList>
            <person name="Liu Q."/>
            <person name="Xin Y.-H."/>
        </authorList>
    </citation>
    <scope>NUCLEOTIDE SEQUENCE [LARGE SCALE GENOMIC DNA]</scope>
    <source>
        <strain evidence="3 4">Hh14</strain>
    </source>
</reference>
<dbReference type="Pfam" id="PF16640">
    <property type="entry name" value="Big_3_5"/>
    <property type="match status" value="1"/>
</dbReference>
<dbReference type="InterPro" id="IPR032109">
    <property type="entry name" value="Big_3_5"/>
</dbReference>
<dbReference type="InterPro" id="IPR013783">
    <property type="entry name" value="Ig-like_fold"/>
</dbReference>
<keyword evidence="4" id="KW-1185">Reference proteome</keyword>